<dbReference type="Proteomes" id="UP000007954">
    <property type="component" value="Chromosome"/>
</dbReference>
<keyword evidence="1" id="KW-0472">Membrane</keyword>
<evidence type="ECO:0000259" key="2">
    <source>
        <dbReference type="Pfam" id="PF26243"/>
    </source>
</evidence>
<gene>
    <name evidence="3" type="ordered locus">Hqrw_3633</name>
</gene>
<keyword evidence="1" id="KW-1133">Transmembrane helix</keyword>
<dbReference type="OrthoDB" id="271552at2157"/>
<evidence type="ECO:0000313" key="3">
    <source>
        <dbReference type="EMBL" id="CCC41377.1"/>
    </source>
</evidence>
<feature type="transmembrane region" description="Helical" evidence="1">
    <location>
        <begin position="66"/>
        <end position="87"/>
    </location>
</feature>
<name>G0LMQ7_HALWC</name>
<dbReference type="InterPro" id="IPR058369">
    <property type="entry name" value="DUF8056"/>
</dbReference>
<proteinExistence type="predicted"/>
<accession>G0LMQ7</accession>
<feature type="domain" description="DUF8056" evidence="2">
    <location>
        <begin position="1"/>
        <end position="177"/>
    </location>
</feature>
<dbReference type="AlphaFoldDB" id="G0LMQ7"/>
<feature type="transmembrane region" description="Helical" evidence="1">
    <location>
        <begin position="26"/>
        <end position="51"/>
    </location>
</feature>
<evidence type="ECO:0000256" key="1">
    <source>
        <dbReference type="SAM" id="Phobius"/>
    </source>
</evidence>
<dbReference type="RefSeq" id="WP_011572307.1">
    <property type="nucleotide sequence ID" value="NC_017459.1"/>
</dbReference>
<dbReference type="GeneID" id="12448473"/>
<sequence>MATGYDGLLGAFPYAFRASTSRLFKLYVLISGVATAFIALFIIVALVVLIGRTASIQGGSLTLSRAFYVVVGLLIILPAVAPTLAIARRHRRGLTASKRLEAAVAVAGFGFLVSLYLGVVASMPATFSLDDETVTRPPATGTGEFEPLVAGLYAIPIEFSWVVPLIGAGCIAGAYLLFR</sequence>
<dbReference type="HOGENOM" id="CLU_1485857_0_0_2"/>
<dbReference type="Pfam" id="PF26243">
    <property type="entry name" value="DUF8056"/>
    <property type="match status" value="1"/>
</dbReference>
<organism evidence="3 4">
    <name type="scientific">Haloquadratum walsbyi (strain DSM 16854 / JCM 12705 / C23)</name>
    <dbReference type="NCBI Taxonomy" id="768065"/>
    <lineage>
        <taxon>Archaea</taxon>
        <taxon>Methanobacteriati</taxon>
        <taxon>Methanobacteriota</taxon>
        <taxon>Stenosarchaea group</taxon>
        <taxon>Halobacteria</taxon>
        <taxon>Halobacteriales</taxon>
        <taxon>Haloferacaceae</taxon>
        <taxon>Haloquadratum</taxon>
    </lineage>
</organism>
<keyword evidence="1" id="KW-0812">Transmembrane</keyword>
<dbReference type="KEGG" id="hwc:Hqrw_3633"/>
<feature type="transmembrane region" description="Helical" evidence="1">
    <location>
        <begin position="99"/>
        <end position="119"/>
    </location>
</feature>
<evidence type="ECO:0000313" key="4">
    <source>
        <dbReference type="Proteomes" id="UP000007954"/>
    </source>
</evidence>
<feature type="transmembrane region" description="Helical" evidence="1">
    <location>
        <begin position="159"/>
        <end position="178"/>
    </location>
</feature>
<protein>
    <recommendedName>
        <fullName evidence="2">DUF8056 domain-containing protein</fullName>
    </recommendedName>
</protein>
<reference evidence="3 4" key="1">
    <citation type="journal article" date="2011" name="PLoS ONE">
        <title>Haloquadratum walsbyi: limited diversity in a global pond.</title>
        <authorList>
            <person name="Dyall-Smith M."/>
            <person name="Pfeiffer F."/>
            <person name="Klee K."/>
            <person name="Palm P."/>
            <person name="Gross K."/>
            <person name="Schuster S.C."/>
            <person name="Rampp M."/>
            <person name="Oesterhelt D."/>
        </authorList>
    </citation>
    <scope>NUCLEOTIDE SEQUENCE [LARGE SCALE GENOMIC DNA]</scope>
    <source>
        <strain evidence="4">DSM 16854 / JCM 12705 / C23</strain>
    </source>
</reference>
<dbReference type="EMBL" id="FR746099">
    <property type="protein sequence ID" value="CCC41377.1"/>
    <property type="molecule type" value="Genomic_DNA"/>
</dbReference>